<dbReference type="AlphaFoldDB" id="X1VC10"/>
<dbReference type="Pfam" id="PF20208">
    <property type="entry name" value="ARPP-1"/>
    <property type="match status" value="1"/>
</dbReference>
<dbReference type="InterPro" id="IPR046699">
    <property type="entry name" value="ARPP-1"/>
</dbReference>
<dbReference type="EMBL" id="BARW01026955">
    <property type="protein sequence ID" value="GAJ11136.1"/>
    <property type="molecule type" value="Genomic_DNA"/>
</dbReference>
<accession>X1VC10</accession>
<protein>
    <recommendedName>
        <fullName evidence="1">ARG and Rhodanese-Phosphatase-superfamily-associated domain-containing protein</fullName>
    </recommendedName>
</protein>
<reference evidence="2" key="1">
    <citation type="journal article" date="2014" name="Front. Microbiol.">
        <title>High frequency of phylogenetically diverse reductive dehalogenase-homologous genes in deep subseafloor sedimentary metagenomes.</title>
        <authorList>
            <person name="Kawai M."/>
            <person name="Futagami T."/>
            <person name="Toyoda A."/>
            <person name="Takaki Y."/>
            <person name="Nishi S."/>
            <person name="Hori S."/>
            <person name="Arai W."/>
            <person name="Tsubouchi T."/>
            <person name="Morono Y."/>
            <person name="Uchiyama I."/>
            <person name="Ito T."/>
            <person name="Fujiyama A."/>
            <person name="Inagaki F."/>
            <person name="Takami H."/>
        </authorList>
    </citation>
    <scope>NUCLEOTIDE SEQUENCE</scope>
    <source>
        <strain evidence="2">Expedition CK06-06</strain>
    </source>
</reference>
<name>X1VC10_9ZZZZ</name>
<sequence length="89" mass="10384">MRHVYQSRAKDLEKYLEAFKYVPHQRGLYVIINGKTVGFDVLSLEKVYQALHPKLVKSYAMDAIFEDKQKSKISSSDKTKAFIEKARRC</sequence>
<gene>
    <name evidence="2" type="ORF">S12H4_43847</name>
</gene>
<comment type="caution">
    <text evidence="2">The sequence shown here is derived from an EMBL/GenBank/DDBJ whole genome shotgun (WGS) entry which is preliminary data.</text>
</comment>
<feature type="domain" description="ARG and Rhodanese-Phosphatase-superfamily-associated" evidence="1">
    <location>
        <begin position="1"/>
        <end position="87"/>
    </location>
</feature>
<evidence type="ECO:0000259" key="1">
    <source>
        <dbReference type="Pfam" id="PF20208"/>
    </source>
</evidence>
<feature type="non-terminal residue" evidence="2">
    <location>
        <position position="89"/>
    </location>
</feature>
<organism evidence="2">
    <name type="scientific">marine sediment metagenome</name>
    <dbReference type="NCBI Taxonomy" id="412755"/>
    <lineage>
        <taxon>unclassified sequences</taxon>
        <taxon>metagenomes</taxon>
        <taxon>ecological metagenomes</taxon>
    </lineage>
</organism>
<proteinExistence type="predicted"/>
<evidence type="ECO:0000313" key="2">
    <source>
        <dbReference type="EMBL" id="GAJ11136.1"/>
    </source>
</evidence>